<keyword evidence="3" id="KW-1185">Reference proteome</keyword>
<dbReference type="Proteomes" id="UP001066276">
    <property type="component" value="Chromosome 6"/>
</dbReference>
<name>A0AAV7QWN1_PLEWA</name>
<gene>
    <name evidence="2" type="ORF">NDU88_010189</name>
</gene>
<feature type="compositionally biased region" description="Basic and acidic residues" evidence="1">
    <location>
        <begin position="1"/>
        <end position="21"/>
    </location>
</feature>
<proteinExistence type="predicted"/>
<accession>A0AAV7QWN1</accession>
<evidence type="ECO:0000313" key="2">
    <source>
        <dbReference type="EMBL" id="KAJ1143887.1"/>
    </source>
</evidence>
<feature type="non-terminal residue" evidence="2">
    <location>
        <position position="1"/>
    </location>
</feature>
<evidence type="ECO:0000313" key="3">
    <source>
        <dbReference type="Proteomes" id="UP001066276"/>
    </source>
</evidence>
<organism evidence="2 3">
    <name type="scientific">Pleurodeles waltl</name>
    <name type="common">Iberian ribbed newt</name>
    <dbReference type="NCBI Taxonomy" id="8319"/>
    <lineage>
        <taxon>Eukaryota</taxon>
        <taxon>Metazoa</taxon>
        <taxon>Chordata</taxon>
        <taxon>Craniata</taxon>
        <taxon>Vertebrata</taxon>
        <taxon>Euteleostomi</taxon>
        <taxon>Amphibia</taxon>
        <taxon>Batrachia</taxon>
        <taxon>Caudata</taxon>
        <taxon>Salamandroidea</taxon>
        <taxon>Salamandridae</taxon>
        <taxon>Pleurodelinae</taxon>
        <taxon>Pleurodeles</taxon>
    </lineage>
</organism>
<reference evidence="2" key="1">
    <citation type="journal article" date="2022" name="bioRxiv">
        <title>Sequencing and chromosome-scale assembly of the giantPleurodeles waltlgenome.</title>
        <authorList>
            <person name="Brown T."/>
            <person name="Elewa A."/>
            <person name="Iarovenko S."/>
            <person name="Subramanian E."/>
            <person name="Araus A.J."/>
            <person name="Petzold A."/>
            <person name="Susuki M."/>
            <person name="Suzuki K.-i.T."/>
            <person name="Hayashi T."/>
            <person name="Toyoda A."/>
            <person name="Oliveira C."/>
            <person name="Osipova E."/>
            <person name="Leigh N.D."/>
            <person name="Simon A."/>
            <person name="Yun M.H."/>
        </authorList>
    </citation>
    <scope>NUCLEOTIDE SEQUENCE</scope>
    <source>
        <strain evidence="2">20211129_DDA</strain>
        <tissue evidence="2">Liver</tissue>
    </source>
</reference>
<dbReference type="AlphaFoldDB" id="A0AAV7QWN1"/>
<feature type="region of interest" description="Disordered" evidence="1">
    <location>
        <begin position="1"/>
        <end position="28"/>
    </location>
</feature>
<evidence type="ECO:0000256" key="1">
    <source>
        <dbReference type="SAM" id="MobiDB-lite"/>
    </source>
</evidence>
<sequence length="60" mass="6858">YPDHLLRRADKRARVSPRDTLLHPSSRASKGEPLICVTTFNPASNMIKKILNENWKILTS</sequence>
<comment type="caution">
    <text evidence="2">The sequence shown here is derived from an EMBL/GenBank/DDBJ whole genome shotgun (WGS) entry which is preliminary data.</text>
</comment>
<dbReference type="EMBL" id="JANPWB010000010">
    <property type="protein sequence ID" value="KAJ1143887.1"/>
    <property type="molecule type" value="Genomic_DNA"/>
</dbReference>
<feature type="non-terminal residue" evidence="2">
    <location>
        <position position="60"/>
    </location>
</feature>
<protein>
    <submittedName>
        <fullName evidence="2">Uncharacterized protein</fullName>
    </submittedName>
</protein>